<gene>
    <name evidence="9" type="ORF">A5CBH24_09800</name>
</gene>
<accession>A0A4Y1WS60</accession>
<feature type="domain" description="Glycoside hydrolase family 20 catalytic" evidence="7">
    <location>
        <begin position="139"/>
        <end position="483"/>
    </location>
</feature>
<dbReference type="PRINTS" id="PR00738">
    <property type="entry name" value="GLHYDRLASE20"/>
</dbReference>
<reference evidence="10" key="1">
    <citation type="submission" date="2019-06" db="EMBL/GenBank/DDBJ databases">
        <title>Alistipes onderdonkii subsp. vulgaris subsp. nov., Alistipes dispar sp. nov. and Alistipes communis sp. nov., isolated from human faeces, and creation of Alistipes onderdonkii subsp. onderdonkii subsp. nov.</title>
        <authorList>
            <person name="Sakamoto M."/>
            <person name="Ikeyama N."/>
            <person name="Ogata Y."/>
            <person name="Suda W."/>
            <person name="Iino T."/>
            <person name="Hattori M."/>
            <person name="Ohkuma M."/>
        </authorList>
    </citation>
    <scope>NUCLEOTIDE SEQUENCE [LARGE SCALE GENOMIC DNA]</scope>
    <source>
        <strain evidence="10">5CBH24</strain>
    </source>
</reference>
<sequence>MCALGLWAAAWAAPEVNIVPKPLNVEMGDGSFTVDAATVVTVGRDASLRSVGELFAAMIEPVTGRAVKVKTAADGAKIDLAVDPELGEEEYVLRVTPAGADVRGGSPKGVLYGLQSLRQLVIEGEGTVPAVTVKDKPYFGYRGAMLDVCRHFMPVEDVKAFIDILAMHKLNRFHFHLTDDQGWRIEIKKYPDLARKGSVRKETLVGNLRTSTEYDGIPYGGYYTQKQIREIVRYAAERHIEVIPEIEMPGHGLGALTAYPWLGCRGENYEVWTRWGISKDVFCAGKDSTFEFLQDVLAEVIELFPSKYIHIGGDECPKARWKECPLCQRRMKENGLKNEEELQSYFMQRIEKWLNDHGRNIIGWDEILQGGISKTATVMSWRGSKGGIAAAKAGNTVIMAPNTHCYLDYRQTQQQEFEPLGQVKYLPMRQVYALDPYEQLTPDERKYILGVQGNLWTEYIPDFRQVKHMLLPRLAAIAETGWAYDRKDFEDFSRRMRQFRKVYDRAGYNYATYFFDGKDE</sequence>
<keyword evidence="5" id="KW-0326">Glycosidase</keyword>
<dbReference type="PANTHER" id="PTHR22600:SF57">
    <property type="entry name" value="BETA-N-ACETYLHEXOSAMINIDASE"/>
    <property type="match status" value="1"/>
</dbReference>
<evidence type="ECO:0000313" key="10">
    <source>
        <dbReference type="Proteomes" id="UP000318946"/>
    </source>
</evidence>
<evidence type="ECO:0000256" key="2">
    <source>
        <dbReference type="ARBA" id="ARBA00006285"/>
    </source>
</evidence>
<dbReference type="AlphaFoldDB" id="A0A4Y1WS60"/>
<keyword evidence="10" id="KW-1185">Reference proteome</keyword>
<dbReference type="InterPro" id="IPR015882">
    <property type="entry name" value="HEX_bac_N"/>
</dbReference>
<dbReference type="InterPro" id="IPR025705">
    <property type="entry name" value="Beta_hexosaminidase_sua/sub"/>
</dbReference>
<keyword evidence="4" id="KW-0378">Hydrolase</keyword>
<dbReference type="CDD" id="cd06563">
    <property type="entry name" value="GH20_chitobiase-like"/>
    <property type="match status" value="1"/>
</dbReference>
<dbReference type="EC" id="3.2.1.52" evidence="3"/>
<evidence type="ECO:0000256" key="5">
    <source>
        <dbReference type="ARBA" id="ARBA00023295"/>
    </source>
</evidence>
<dbReference type="KEGG" id="acou:A5CBH24_09800"/>
<evidence type="ECO:0000256" key="3">
    <source>
        <dbReference type="ARBA" id="ARBA00012663"/>
    </source>
</evidence>
<dbReference type="PANTHER" id="PTHR22600">
    <property type="entry name" value="BETA-HEXOSAMINIDASE"/>
    <property type="match status" value="1"/>
</dbReference>
<dbReference type="GO" id="GO:0004563">
    <property type="term" value="F:beta-N-acetylhexosaminidase activity"/>
    <property type="evidence" value="ECO:0007669"/>
    <property type="project" value="UniProtKB-EC"/>
</dbReference>
<organism evidence="9 10">
    <name type="scientific">Alistipes communis</name>
    <dbReference type="NCBI Taxonomy" id="2585118"/>
    <lineage>
        <taxon>Bacteria</taxon>
        <taxon>Pseudomonadati</taxon>
        <taxon>Bacteroidota</taxon>
        <taxon>Bacteroidia</taxon>
        <taxon>Bacteroidales</taxon>
        <taxon>Rikenellaceae</taxon>
        <taxon>Alistipes</taxon>
    </lineage>
</organism>
<evidence type="ECO:0000256" key="6">
    <source>
        <dbReference type="PIRSR" id="PIRSR625705-1"/>
    </source>
</evidence>
<dbReference type="InterPro" id="IPR029018">
    <property type="entry name" value="Hex-like_dom2"/>
</dbReference>
<dbReference type="GO" id="GO:0016020">
    <property type="term" value="C:membrane"/>
    <property type="evidence" value="ECO:0007669"/>
    <property type="project" value="TreeGrafter"/>
</dbReference>
<dbReference type="InterPro" id="IPR015883">
    <property type="entry name" value="Glyco_hydro_20_cat"/>
</dbReference>
<dbReference type="GO" id="GO:0005975">
    <property type="term" value="P:carbohydrate metabolic process"/>
    <property type="evidence" value="ECO:0007669"/>
    <property type="project" value="InterPro"/>
</dbReference>
<dbReference type="Pfam" id="PF02838">
    <property type="entry name" value="Glyco_hydro_20b"/>
    <property type="match status" value="1"/>
</dbReference>
<evidence type="ECO:0000313" key="9">
    <source>
        <dbReference type="EMBL" id="BBL03667.1"/>
    </source>
</evidence>
<comment type="similarity">
    <text evidence="2">Belongs to the glycosyl hydrolase 20 family.</text>
</comment>
<dbReference type="SUPFAM" id="SSF55545">
    <property type="entry name" value="beta-N-acetylhexosaminidase-like domain"/>
    <property type="match status" value="1"/>
</dbReference>
<feature type="domain" description="Beta-hexosaminidase bacterial type N-terminal" evidence="8">
    <location>
        <begin position="16"/>
        <end position="135"/>
    </location>
</feature>
<dbReference type="EMBL" id="AP019735">
    <property type="protein sequence ID" value="BBL03667.1"/>
    <property type="molecule type" value="Genomic_DNA"/>
</dbReference>
<dbReference type="PIRSF" id="PIRSF001093">
    <property type="entry name" value="B-hxosamndse_ab_euk"/>
    <property type="match status" value="1"/>
</dbReference>
<evidence type="ECO:0000259" key="7">
    <source>
        <dbReference type="Pfam" id="PF00728"/>
    </source>
</evidence>
<dbReference type="Pfam" id="PF00728">
    <property type="entry name" value="Glyco_hydro_20"/>
    <property type="match status" value="1"/>
</dbReference>
<dbReference type="GO" id="GO:0030203">
    <property type="term" value="P:glycosaminoglycan metabolic process"/>
    <property type="evidence" value="ECO:0007669"/>
    <property type="project" value="TreeGrafter"/>
</dbReference>
<name>A0A4Y1WS60_9BACT</name>
<evidence type="ECO:0000259" key="8">
    <source>
        <dbReference type="Pfam" id="PF02838"/>
    </source>
</evidence>
<proteinExistence type="inferred from homology"/>
<dbReference type="Gene3D" id="3.20.20.80">
    <property type="entry name" value="Glycosidases"/>
    <property type="match status" value="1"/>
</dbReference>
<evidence type="ECO:0000256" key="1">
    <source>
        <dbReference type="ARBA" id="ARBA00001231"/>
    </source>
</evidence>
<feature type="active site" description="Proton donor" evidence="6">
    <location>
        <position position="315"/>
    </location>
</feature>
<dbReference type="InterPro" id="IPR017853">
    <property type="entry name" value="GH"/>
</dbReference>
<dbReference type="SUPFAM" id="SSF51445">
    <property type="entry name" value="(Trans)glycosidases"/>
    <property type="match status" value="1"/>
</dbReference>
<dbReference type="Gene3D" id="3.30.379.10">
    <property type="entry name" value="Chitobiase/beta-hexosaminidase domain 2-like"/>
    <property type="match status" value="1"/>
</dbReference>
<dbReference type="Proteomes" id="UP000318946">
    <property type="component" value="Chromosome"/>
</dbReference>
<protein>
    <recommendedName>
        <fullName evidence="3">beta-N-acetylhexosaminidase</fullName>
        <ecNumber evidence="3">3.2.1.52</ecNumber>
    </recommendedName>
</protein>
<comment type="catalytic activity">
    <reaction evidence="1">
        <text>Hydrolysis of terminal non-reducing N-acetyl-D-hexosamine residues in N-acetyl-beta-D-hexosaminides.</text>
        <dbReference type="EC" id="3.2.1.52"/>
    </reaction>
</comment>
<evidence type="ECO:0000256" key="4">
    <source>
        <dbReference type="ARBA" id="ARBA00022801"/>
    </source>
</evidence>